<protein>
    <submittedName>
        <fullName evidence="1">Uncharacterized protein</fullName>
    </submittedName>
</protein>
<gene>
    <name evidence="1" type="ORF">BIZ92_10295</name>
</gene>
<reference evidence="1 2" key="1">
    <citation type="submission" date="2016-09" db="EMBL/GenBank/DDBJ databases">
        <title>Phylogenomics of Achromobacter.</title>
        <authorList>
            <person name="Jeukens J."/>
            <person name="Freschi L."/>
            <person name="Vincent A.T."/>
            <person name="Emond-Rheault J.-G."/>
            <person name="Kukavica-Ibrulj I."/>
            <person name="Charette S.J."/>
            <person name="Levesque R.C."/>
        </authorList>
    </citation>
    <scope>NUCLEOTIDE SEQUENCE [LARGE SCALE GENOMIC DNA]</scope>
    <source>
        <strain evidence="1 2">AUS488</strain>
    </source>
</reference>
<dbReference type="AlphaFoldDB" id="A0A1R1JUI6"/>
<comment type="caution">
    <text evidence="1">The sequence shown here is derived from an EMBL/GenBank/DDBJ whole genome shotgun (WGS) entry which is preliminary data.</text>
</comment>
<proteinExistence type="predicted"/>
<dbReference type="OrthoDB" id="8667414at2"/>
<dbReference type="RefSeq" id="WP_076412014.1">
    <property type="nucleotide sequence ID" value="NZ_MJMN01000013.1"/>
</dbReference>
<evidence type="ECO:0000313" key="1">
    <source>
        <dbReference type="EMBL" id="OMG87978.1"/>
    </source>
</evidence>
<accession>A0A1R1JUI6</accession>
<name>A0A1R1JUI6_ALCXX</name>
<dbReference type="EMBL" id="MJMN01000013">
    <property type="protein sequence ID" value="OMG87978.1"/>
    <property type="molecule type" value="Genomic_DNA"/>
</dbReference>
<dbReference type="Proteomes" id="UP000187251">
    <property type="component" value="Unassembled WGS sequence"/>
</dbReference>
<organism evidence="1 2">
    <name type="scientific">Alcaligenes xylosoxydans xylosoxydans</name>
    <name type="common">Achromobacter xylosoxidans</name>
    <dbReference type="NCBI Taxonomy" id="85698"/>
    <lineage>
        <taxon>Bacteria</taxon>
        <taxon>Pseudomonadati</taxon>
        <taxon>Pseudomonadota</taxon>
        <taxon>Betaproteobacteria</taxon>
        <taxon>Burkholderiales</taxon>
        <taxon>Alcaligenaceae</taxon>
        <taxon>Achromobacter</taxon>
    </lineage>
</organism>
<evidence type="ECO:0000313" key="2">
    <source>
        <dbReference type="Proteomes" id="UP000187251"/>
    </source>
</evidence>
<sequence length="270" mass="29136">MTTNTPAPAQEAVLTADQEIDAIMEQAQVFASAWAFLGGPFDNGSGLETAEREKANLRALLSKLRAPVADERDRNATISEVVGLCNRIPGATTWNAAQFMYDEMHRRAALASAPVASAEVTAALDWLDDFVARCNGDDRGVCESVNLLRRALASAPVAGEAQPDRQAVLEAIHRYGNARAMAEHNIAYRDEVRSTYDALVALFDVAPLASEAVRDADHPVFAFLLGEGPLRGVHFGDRHPDERGAYWWRKDLSAALSAHPGARKNGGSDA</sequence>